<dbReference type="Proteomes" id="UP000319502">
    <property type="component" value="Unassembled WGS sequence"/>
</dbReference>
<dbReference type="InterPro" id="IPR037401">
    <property type="entry name" value="SnoaL-like"/>
</dbReference>
<keyword evidence="3" id="KW-1185">Reference proteome</keyword>
<evidence type="ECO:0000313" key="3">
    <source>
        <dbReference type="Proteomes" id="UP000319502"/>
    </source>
</evidence>
<dbReference type="PANTHER" id="PTHR34957:SF1">
    <property type="entry name" value="NUCLEAR TRANSPORT FACTOR 2 (NTF2) FAMILY PROTEIN"/>
    <property type="match status" value="1"/>
</dbReference>
<dbReference type="PANTHER" id="PTHR34957">
    <property type="entry name" value="NUCLEAR TRANSPORT FACTOR 2 (NTF2) FAMILY PROTEIN"/>
    <property type="match status" value="1"/>
</dbReference>
<dbReference type="Gene3D" id="3.10.450.50">
    <property type="match status" value="1"/>
</dbReference>
<dbReference type="InterPro" id="IPR032710">
    <property type="entry name" value="NTF2-like_dom_sf"/>
</dbReference>
<dbReference type="Pfam" id="PF13474">
    <property type="entry name" value="SnoaL_3"/>
    <property type="match status" value="1"/>
</dbReference>
<evidence type="ECO:0000259" key="1">
    <source>
        <dbReference type="Pfam" id="PF13474"/>
    </source>
</evidence>
<proteinExistence type="predicted"/>
<gene>
    <name evidence="2" type="ORF">FHP91_09630</name>
</gene>
<protein>
    <submittedName>
        <fullName evidence="2">Nuclear transport factor 2 family protein</fullName>
    </submittedName>
</protein>
<organism evidence="2 3">
    <name type="scientific">Denitromonas halophila</name>
    <dbReference type="NCBI Taxonomy" id="1629404"/>
    <lineage>
        <taxon>Bacteria</taxon>
        <taxon>Pseudomonadati</taxon>
        <taxon>Pseudomonadota</taxon>
        <taxon>Betaproteobacteria</taxon>
        <taxon>Rhodocyclales</taxon>
        <taxon>Zoogloeaceae</taxon>
        <taxon>Denitromonas</taxon>
    </lineage>
</organism>
<feature type="domain" description="SnoaL-like" evidence="1">
    <location>
        <begin position="14"/>
        <end position="126"/>
    </location>
</feature>
<comment type="caution">
    <text evidence="2">The sequence shown here is derived from an EMBL/GenBank/DDBJ whole genome shotgun (WGS) entry which is preliminary data.</text>
</comment>
<dbReference type="RefSeq" id="WP_144309387.1">
    <property type="nucleotide sequence ID" value="NZ_VMNK01000007.1"/>
</dbReference>
<name>A0A557QW60_9RHOO</name>
<dbReference type="AlphaFoldDB" id="A0A557QW60"/>
<dbReference type="EMBL" id="VMNK01000007">
    <property type="protein sequence ID" value="TVO57147.1"/>
    <property type="molecule type" value="Genomic_DNA"/>
</dbReference>
<dbReference type="OrthoDB" id="5767026at2"/>
<accession>A0A557QW60</accession>
<dbReference type="SUPFAM" id="SSF54427">
    <property type="entry name" value="NTF2-like"/>
    <property type="match status" value="1"/>
</dbReference>
<sequence>MSDTAFTSPQEVEVAFYAALARADLDAMMAVWCDDEEVVCVHPGAPRVVGLAAVRNTWQQLFSDGPRLKIEVTQQVVSAGTVMAMHSVLQHVQIDGDDELHPPIVATNIFIRGAKGWRLLAHHASPTPDLHAGDPDAPMLVH</sequence>
<evidence type="ECO:0000313" key="2">
    <source>
        <dbReference type="EMBL" id="TVO57147.1"/>
    </source>
</evidence>
<reference evidence="2 3" key="1">
    <citation type="submission" date="2019-07" db="EMBL/GenBank/DDBJ databases">
        <title>The pathways for chlorine oxyanion respiration interact through the shared metabolite chlorate.</title>
        <authorList>
            <person name="Barnum T.P."/>
            <person name="Cheng Y."/>
            <person name="Hill K.A."/>
            <person name="Lucas L.N."/>
            <person name="Carlson H.K."/>
            <person name="Coates J.D."/>
        </authorList>
    </citation>
    <scope>NUCLEOTIDE SEQUENCE [LARGE SCALE GENOMIC DNA]</scope>
    <source>
        <strain evidence="2 3">SFB-3</strain>
    </source>
</reference>